<evidence type="ECO:0000313" key="3">
    <source>
        <dbReference type="Proteomes" id="UP000054886"/>
    </source>
</evidence>
<feature type="region of interest" description="Disordered" evidence="1">
    <location>
        <begin position="1"/>
        <end position="35"/>
    </location>
</feature>
<dbReference type="GO" id="GO:0034398">
    <property type="term" value="P:telomere tethering at nuclear periphery"/>
    <property type="evidence" value="ECO:0007669"/>
    <property type="project" value="TreeGrafter"/>
</dbReference>
<feature type="compositionally biased region" description="Basic and acidic residues" evidence="1">
    <location>
        <begin position="404"/>
        <end position="413"/>
    </location>
</feature>
<reference evidence="2 3" key="1">
    <citation type="submission" date="2015-10" db="EMBL/GenBank/DDBJ databases">
        <title>Draft genomes sequences of Candida glabrata isolates 1A, 1B, 2A, 2B, 3A and 3B.</title>
        <authorList>
            <person name="Haavelsrud O.E."/>
            <person name="Gaustad P."/>
        </authorList>
    </citation>
    <scope>NUCLEOTIDE SEQUENCE [LARGE SCALE GENOMIC DNA]</scope>
    <source>
        <strain evidence="2">910700640</strain>
    </source>
</reference>
<evidence type="ECO:0000256" key="1">
    <source>
        <dbReference type="SAM" id="MobiDB-lite"/>
    </source>
</evidence>
<dbReference type="InterPro" id="IPR034432">
    <property type="entry name" value="Nup60"/>
</dbReference>
<dbReference type="AlphaFoldDB" id="A0A0W0D9E9"/>
<dbReference type="VEuPathDB" id="FungiDB:GVI51_G00517"/>
<dbReference type="PhylomeDB" id="A0A0W0D9E9"/>
<dbReference type="PANTHER" id="PTHR28284:SF1">
    <property type="entry name" value="NUCLEOPORIN NUP60"/>
    <property type="match status" value="1"/>
</dbReference>
<feature type="compositionally biased region" description="Basic and acidic residues" evidence="1">
    <location>
        <begin position="325"/>
        <end position="335"/>
    </location>
</feature>
<dbReference type="VEuPathDB" id="FungiDB:GWK60_G00517"/>
<feature type="compositionally biased region" description="Polar residues" evidence="1">
    <location>
        <begin position="372"/>
        <end position="395"/>
    </location>
</feature>
<proteinExistence type="predicted"/>
<name>A0A0W0D9E9_CANGB</name>
<feature type="compositionally biased region" description="Polar residues" evidence="1">
    <location>
        <begin position="261"/>
        <end position="270"/>
    </location>
</feature>
<dbReference type="GO" id="GO:0006607">
    <property type="term" value="P:NLS-bearing protein import into nucleus"/>
    <property type="evidence" value="ECO:0007669"/>
    <property type="project" value="TreeGrafter"/>
</dbReference>
<dbReference type="EMBL" id="LLZZ01000105">
    <property type="protein sequence ID" value="KTB08460.1"/>
    <property type="molecule type" value="Genomic_DNA"/>
</dbReference>
<dbReference type="GO" id="GO:0017056">
    <property type="term" value="F:structural constituent of nuclear pore"/>
    <property type="evidence" value="ECO:0007669"/>
    <property type="project" value="InterPro"/>
</dbReference>
<dbReference type="GO" id="GO:0044615">
    <property type="term" value="C:nuclear pore nuclear basket"/>
    <property type="evidence" value="ECO:0007669"/>
    <property type="project" value="InterPro"/>
</dbReference>
<feature type="region of interest" description="Disordered" evidence="1">
    <location>
        <begin position="244"/>
        <end position="270"/>
    </location>
</feature>
<dbReference type="PANTHER" id="PTHR28284">
    <property type="entry name" value="NUCLEOPORIN NUP60"/>
    <property type="match status" value="1"/>
</dbReference>
<dbReference type="GO" id="GO:0008298">
    <property type="term" value="P:intracellular mRNA localization"/>
    <property type="evidence" value="ECO:0007669"/>
    <property type="project" value="TreeGrafter"/>
</dbReference>
<dbReference type="VEuPathDB" id="FungiDB:B1J91_G00660g"/>
<feature type="compositionally biased region" description="Polar residues" evidence="1">
    <location>
        <begin position="414"/>
        <end position="444"/>
    </location>
</feature>
<comment type="caution">
    <text evidence="2">The sequence shown here is derived from an EMBL/GenBank/DDBJ whole genome shotgun (WGS) entry which is preliminary data.</text>
</comment>
<gene>
    <name evidence="2" type="ORF">AO440_001511</name>
</gene>
<dbReference type="DNASU" id="2888018"/>
<protein>
    <submittedName>
        <fullName evidence="2">Nucleoporin NUP60</fullName>
    </submittedName>
</protein>
<dbReference type="GO" id="GO:0016973">
    <property type="term" value="P:poly(A)+ mRNA export from nucleus"/>
    <property type="evidence" value="ECO:0007669"/>
    <property type="project" value="TreeGrafter"/>
</dbReference>
<dbReference type="GO" id="GO:0031990">
    <property type="term" value="P:mRNA export from nucleus in response to heat stress"/>
    <property type="evidence" value="ECO:0007669"/>
    <property type="project" value="TreeGrafter"/>
</dbReference>
<feature type="compositionally biased region" description="Basic and acidic residues" evidence="1">
    <location>
        <begin position="18"/>
        <end position="29"/>
    </location>
</feature>
<feature type="region of interest" description="Disordered" evidence="1">
    <location>
        <begin position="301"/>
        <end position="459"/>
    </location>
</feature>
<sequence>MVSHYDRMKRSSIAPYRRSNDSSNRIDKKTGKKGHGLMSKLKDLVSFGWAQEHHKDNDFSARDTGRERTNVSKGSYAAVPGGFFSSDQSSFILRERSRIMNESTMHSEADTSNAKLADFFAKKGNEPLSEIEMEGVLALMQKSRGVADESSFLGNSSRLLGDISNANASQVLRTGNISTSSALNVPNFKPSTDESRNINAKEVENSTIVSTPLKRKNFDYSSIRSPYRTVIYRFDDSNKKKISSVFDKPESSSQEVDETPKPSNSKPLSNTASALVSLLSDKDAAKESIKPMANPYTSHLTALRKSREDLPSINDKITVPKRRQRSETEDKEEAKITSSNGEAQEDTNIPEGIASRKNEEAQDSFTKYKPMRSSSLRDSVSLAHTESNNEKQMNSPKFVPAPLDKNETKETAKSDLTLTSSDKQSESKPSFSFPVNSTTKSTFMGTKKESTSPAVNSQAVKNVSNNETKEIKPQVHECIYDFGNPTSSGFKKTDIDDTLVSKYRGQFVF</sequence>
<evidence type="ECO:0000313" key="2">
    <source>
        <dbReference type="EMBL" id="KTB08460.1"/>
    </source>
</evidence>
<accession>A0A0W0D9E9</accession>
<dbReference type="VEuPathDB" id="FungiDB:CAGL0G00660g"/>
<dbReference type="Proteomes" id="UP000054886">
    <property type="component" value="Unassembled WGS sequence"/>
</dbReference>
<organism evidence="2 3">
    <name type="scientific">Candida glabrata</name>
    <name type="common">Yeast</name>
    <name type="synonym">Torulopsis glabrata</name>
    <dbReference type="NCBI Taxonomy" id="5478"/>
    <lineage>
        <taxon>Eukaryota</taxon>
        <taxon>Fungi</taxon>
        <taxon>Dikarya</taxon>
        <taxon>Ascomycota</taxon>
        <taxon>Saccharomycotina</taxon>
        <taxon>Saccharomycetes</taxon>
        <taxon>Saccharomycetales</taxon>
        <taxon>Saccharomycetaceae</taxon>
        <taxon>Nakaseomyces</taxon>
    </lineage>
</organism>